<evidence type="ECO:0000256" key="6">
    <source>
        <dbReference type="ARBA" id="ARBA00023077"/>
    </source>
</evidence>
<evidence type="ECO:0000256" key="7">
    <source>
        <dbReference type="ARBA" id="ARBA00023136"/>
    </source>
</evidence>
<evidence type="ECO:0000256" key="4">
    <source>
        <dbReference type="ARBA" id="ARBA00022692"/>
    </source>
</evidence>
<evidence type="ECO:0000256" key="10">
    <source>
        <dbReference type="PROSITE-ProRule" id="PRU01360"/>
    </source>
</evidence>
<dbReference type="PANTHER" id="PTHR30069:SF29">
    <property type="entry name" value="HEMOGLOBIN AND HEMOGLOBIN-HAPTOGLOBIN-BINDING PROTEIN 1-RELATED"/>
    <property type="match status" value="1"/>
</dbReference>
<dbReference type="Pfam" id="PF07715">
    <property type="entry name" value="Plug"/>
    <property type="match status" value="1"/>
</dbReference>
<dbReference type="Gene3D" id="2.40.170.20">
    <property type="entry name" value="TonB-dependent receptor, beta-barrel domain"/>
    <property type="match status" value="1"/>
</dbReference>
<dbReference type="SUPFAM" id="SSF56935">
    <property type="entry name" value="Porins"/>
    <property type="match status" value="1"/>
</dbReference>
<dbReference type="AlphaFoldDB" id="I0GPF1"/>
<comment type="similarity">
    <text evidence="10 11">Belongs to the TonB-dependent receptor family.</text>
</comment>
<keyword evidence="9 10" id="KW-0998">Cell outer membrane</keyword>
<evidence type="ECO:0000256" key="8">
    <source>
        <dbReference type="ARBA" id="ARBA00023170"/>
    </source>
</evidence>
<dbReference type="InterPro" id="IPR037066">
    <property type="entry name" value="Plug_dom_sf"/>
</dbReference>
<protein>
    <submittedName>
        <fullName evidence="14">Putative TonB-dependent receptor protein</fullName>
    </submittedName>
</protein>
<evidence type="ECO:0000259" key="12">
    <source>
        <dbReference type="Pfam" id="PF00593"/>
    </source>
</evidence>
<evidence type="ECO:0000256" key="9">
    <source>
        <dbReference type="ARBA" id="ARBA00023237"/>
    </source>
</evidence>
<dbReference type="EMBL" id="AP012292">
    <property type="protein sequence ID" value="BAL82638.1"/>
    <property type="molecule type" value="Genomic_DNA"/>
</dbReference>
<dbReference type="PROSITE" id="PS52016">
    <property type="entry name" value="TONB_DEPENDENT_REC_3"/>
    <property type="match status" value="1"/>
</dbReference>
<proteinExistence type="inferred from homology"/>
<dbReference type="Proteomes" id="UP000007887">
    <property type="component" value="Chromosome"/>
</dbReference>
<evidence type="ECO:0000256" key="1">
    <source>
        <dbReference type="ARBA" id="ARBA00004571"/>
    </source>
</evidence>
<dbReference type="PATRIC" id="fig|927704.6.peg.954"/>
<keyword evidence="5" id="KW-0732">Signal</keyword>
<accession>I0GPF1</accession>
<dbReference type="InterPro" id="IPR039426">
    <property type="entry name" value="TonB-dep_rcpt-like"/>
</dbReference>
<sequence>MQKDLTGRVLATLAIGTLCFGTAVCQAETVNEDLGDMVVTAERMPSQRMSTPADVTVITAKQIEDNHYQTVGEALANVNGVVVTNGNANGDSEVVINGDQRVVVLVDGQRLNNDQGSMTRASVSLGMLPSVKNIERIEVVKGAGSALYGSDAVGGVVNIITRKGTKSETSVDLNTGSFKTHNYELTNQGSEQGWSWFVAAGLQKRGYFNYKGDNDSRTRMANSDYSNKSVSLRLDKQLSDNDSLRLNFNHKLADMGILGKAAGRRQKHNYNYGALTWNFKEQQPVKGFLRYFANYKSTDYQGKYDTHVQGVDYQNGWKLGPNNKLVAGAEWHQSESTNKQSGYENKKITTKAVFVQDTMRLTDKWFFVPGVRMDHHDAFGTHWTPKAAINYRADKQTKIYGSWGRVFKAPTADDMFYTDEMYGMYGNPHLKPESGHVETIGFTHEFSRKATLDASYFWSNIHDAIKWVYDPATLLTNAENVSREKKQGVQLSFTGRPSAHWSYDIGYSYIDTKTDGAKVLFYQPNGYRLGLHYHYDRWTANLLGRMGSGLDDNTYGCRHYAIWDFNTTYAATKNVDVYFKINNLTNKMYYLVPKSAYTGWYYPLQGRSFQLGIKVSF</sequence>
<keyword evidence="8 14" id="KW-0675">Receptor</keyword>
<gene>
    <name evidence="14" type="ordered locus">SELR_09300</name>
</gene>
<keyword evidence="6 11" id="KW-0798">TonB box</keyword>
<evidence type="ECO:0000259" key="13">
    <source>
        <dbReference type="Pfam" id="PF07715"/>
    </source>
</evidence>
<dbReference type="RefSeq" id="WP_014424075.1">
    <property type="nucleotide sequence ID" value="NC_017068.1"/>
</dbReference>
<dbReference type="InterPro" id="IPR000531">
    <property type="entry name" value="Beta-barrel_TonB"/>
</dbReference>
<dbReference type="eggNOG" id="COG4771">
    <property type="taxonomic scope" value="Bacteria"/>
</dbReference>
<feature type="domain" description="TonB-dependent receptor-like beta-barrel" evidence="12">
    <location>
        <begin position="174"/>
        <end position="584"/>
    </location>
</feature>
<dbReference type="InterPro" id="IPR012910">
    <property type="entry name" value="Plug_dom"/>
</dbReference>
<dbReference type="InterPro" id="IPR036942">
    <property type="entry name" value="Beta-barrel_TonB_sf"/>
</dbReference>
<evidence type="ECO:0000256" key="3">
    <source>
        <dbReference type="ARBA" id="ARBA00022452"/>
    </source>
</evidence>
<dbReference type="KEGG" id="sri:SELR_09300"/>
<dbReference type="Pfam" id="PF00593">
    <property type="entry name" value="TonB_dep_Rec_b-barrel"/>
    <property type="match status" value="1"/>
</dbReference>
<dbReference type="HOGENOM" id="CLU_008287_18_0_9"/>
<keyword evidence="2 10" id="KW-0813">Transport</keyword>
<keyword evidence="4 10" id="KW-0812">Transmembrane</keyword>
<evidence type="ECO:0000256" key="2">
    <source>
        <dbReference type="ARBA" id="ARBA00022448"/>
    </source>
</evidence>
<evidence type="ECO:0000313" key="15">
    <source>
        <dbReference type="Proteomes" id="UP000007887"/>
    </source>
</evidence>
<feature type="domain" description="TonB-dependent receptor plug" evidence="13">
    <location>
        <begin position="49"/>
        <end position="156"/>
    </location>
</feature>
<dbReference type="GO" id="GO:0044718">
    <property type="term" value="P:siderophore transmembrane transport"/>
    <property type="evidence" value="ECO:0007669"/>
    <property type="project" value="TreeGrafter"/>
</dbReference>
<name>I0GPF1_SELRL</name>
<dbReference type="GO" id="GO:0015344">
    <property type="term" value="F:siderophore uptake transmembrane transporter activity"/>
    <property type="evidence" value="ECO:0007669"/>
    <property type="project" value="TreeGrafter"/>
</dbReference>
<evidence type="ECO:0000313" key="14">
    <source>
        <dbReference type="EMBL" id="BAL82638.1"/>
    </source>
</evidence>
<reference evidence="14 15" key="1">
    <citation type="submission" date="2011-10" db="EMBL/GenBank/DDBJ databases">
        <title>Whole genome sequence of Selenomonas ruminantium subsp. lactilytica TAM6421.</title>
        <authorList>
            <person name="Oguchi A."/>
            <person name="Ankai A."/>
            <person name="Kaneko J."/>
            <person name="Yamada-Narita S."/>
            <person name="Fukui S."/>
            <person name="Takahashi M."/>
            <person name="Onodera T."/>
            <person name="Kojima S."/>
            <person name="Fushimi T."/>
            <person name="Abe N."/>
            <person name="Kamio Y."/>
            <person name="Yamazaki S."/>
            <person name="Fujita N."/>
        </authorList>
    </citation>
    <scope>NUCLEOTIDE SEQUENCE [LARGE SCALE GENOMIC DNA]</scope>
    <source>
        <strain evidence="15">NBRC 103574 / TAM6421</strain>
    </source>
</reference>
<dbReference type="Gene3D" id="2.170.130.10">
    <property type="entry name" value="TonB-dependent receptor, plug domain"/>
    <property type="match status" value="1"/>
</dbReference>
<dbReference type="PANTHER" id="PTHR30069">
    <property type="entry name" value="TONB-DEPENDENT OUTER MEMBRANE RECEPTOR"/>
    <property type="match status" value="1"/>
</dbReference>
<keyword evidence="3 10" id="KW-1134">Transmembrane beta strand</keyword>
<dbReference type="OrthoDB" id="337377at2"/>
<comment type="subcellular location">
    <subcellularLocation>
        <location evidence="1 10">Cell outer membrane</location>
        <topology evidence="1 10">Multi-pass membrane protein</topology>
    </subcellularLocation>
</comment>
<dbReference type="CDD" id="cd01347">
    <property type="entry name" value="ligand_gated_channel"/>
    <property type="match status" value="1"/>
</dbReference>
<organism evidence="14 15">
    <name type="scientific">Selenomonas ruminantium subsp. lactilytica (strain NBRC 103574 / TAM6421)</name>
    <dbReference type="NCBI Taxonomy" id="927704"/>
    <lineage>
        <taxon>Bacteria</taxon>
        <taxon>Bacillati</taxon>
        <taxon>Bacillota</taxon>
        <taxon>Negativicutes</taxon>
        <taxon>Selenomonadales</taxon>
        <taxon>Selenomonadaceae</taxon>
        <taxon>Selenomonas</taxon>
    </lineage>
</organism>
<dbReference type="GO" id="GO:0009279">
    <property type="term" value="C:cell outer membrane"/>
    <property type="evidence" value="ECO:0007669"/>
    <property type="project" value="UniProtKB-SubCell"/>
</dbReference>
<evidence type="ECO:0000256" key="5">
    <source>
        <dbReference type="ARBA" id="ARBA00022729"/>
    </source>
</evidence>
<keyword evidence="7 10" id="KW-0472">Membrane</keyword>
<evidence type="ECO:0000256" key="11">
    <source>
        <dbReference type="RuleBase" id="RU003357"/>
    </source>
</evidence>